<gene>
    <name evidence="2" type="ORF">CC86DRAFT_398371</name>
</gene>
<dbReference type="InterPro" id="IPR001926">
    <property type="entry name" value="TrpB-like_PALP"/>
</dbReference>
<evidence type="ECO:0000259" key="1">
    <source>
        <dbReference type="Pfam" id="PF00291"/>
    </source>
</evidence>
<proteinExistence type="predicted"/>
<evidence type="ECO:0000313" key="3">
    <source>
        <dbReference type="Proteomes" id="UP000799424"/>
    </source>
</evidence>
<name>A0A6A6ZG37_9PLEO</name>
<accession>A0A6A6ZG37</accession>
<dbReference type="SUPFAM" id="SSF53686">
    <property type="entry name" value="Tryptophan synthase beta subunit-like PLP-dependent enzymes"/>
    <property type="match status" value="1"/>
</dbReference>
<dbReference type="InterPro" id="IPR036052">
    <property type="entry name" value="TrpB-like_PALP_sf"/>
</dbReference>
<reference evidence="2" key="1">
    <citation type="journal article" date="2020" name="Stud. Mycol.">
        <title>101 Dothideomycetes genomes: a test case for predicting lifestyles and emergence of pathogens.</title>
        <authorList>
            <person name="Haridas S."/>
            <person name="Albert R."/>
            <person name="Binder M."/>
            <person name="Bloem J."/>
            <person name="Labutti K."/>
            <person name="Salamov A."/>
            <person name="Andreopoulos B."/>
            <person name="Baker S."/>
            <person name="Barry K."/>
            <person name="Bills G."/>
            <person name="Bluhm B."/>
            <person name="Cannon C."/>
            <person name="Castanera R."/>
            <person name="Culley D."/>
            <person name="Daum C."/>
            <person name="Ezra D."/>
            <person name="Gonzalez J."/>
            <person name="Henrissat B."/>
            <person name="Kuo A."/>
            <person name="Liang C."/>
            <person name="Lipzen A."/>
            <person name="Lutzoni F."/>
            <person name="Magnuson J."/>
            <person name="Mondo S."/>
            <person name="Nolan M."/>
            <person name="Ohm R."/>
            <person name="Pangilinan J."/>
            <person name="Park H.-J."/>
            <person name="Ramirez L."/>
            <person name="Alfaro M."/>
            <person name="Sun H."/>
            <person name="Tritt A."/>
            <person name="Yoshinaga Y."/>
            <person name="Zwiers L.-H."/>
            <person name="Turgeon B."/>
            <person name="Goodwin S."/>
            <person name="Spatafora J."/>
            <person name="Crous P."/>
            <person name="Grigoriev I."/>
        </authorList>
    </citation>
    <scope>NUCLEOTIDE SEQUENCE</scope>
    <source>
        <strain evidence="2">CBS 113818</strain>
    </source>
</reference>
<dbReference type="Gene3D" id="3.40.50.1100">
    <property type="match status" value="2"/>
</dbReference>
<dbReference type="Proteomes" id="UP000799424">
    <property type="component" value="Unassembled WGS sequence"/>
</dbReference>
<dbReference type="AlphaFoldDB" id="A0A6A6ZG37"/>
<organism evidence="2 3">
    <name type="scientific">Ophiobolus disseminans</name>
    <dbReference type="NCBI Taxonomy" id="1469910"/>
    <lineage>
        <taxon>Eukaryota</taxon>
        <taxon>Fungi</taxon>
        <taxon>Dikarya</taxon>
        <taxon>Ascomycota</taxon>
        <taxon>Pezizomycotina</taxon>
        <taxon>Dothideomycetes</taxon>
        <taxon>Pleosporomycetidae</taxon>
        <taxon>Pleosporales</taxon>
        <taxon>Pleosporineae</taxon>
        <taxon>Phaeosphaeriaceae</taxon>
        <taxon>Ophiobolus</taxon>
    </lineage>
</organism>
<dbReference type="Pfam" id="PF00291">
    <property type="entry name" value="PALP"/>
    <property type="match status" value="1"/>
</dbReference>
<dbReference type="OrthoDB" id="10059875at2759"/>
<protein>
    <submittedName>
        <fullName evidence="2">Tryptophan synthase beta subunit-like PLP-dependent enzyme</fullName>
    </submittedName>
</protein>
<dbReference type="NCBIfam" id="NF006058">
    <property type="entry name" value="PRK08206.1"/>
    <property type="match status" value="1"/>
</dbReference>
<dbReference type="PANTHER" id="PTHR42937">
    <property type="match status" value="1"/>
</dbReference>
<sequence length="363" mass="39338">MYLNASASSWTYNGTVNPEVEPFHRSLPDYAVTPLVNLPDLAKELRLGNVLIKDESNRLGLPAFKILGASWAVFKAVAAKCNLPLTSTLEEIGCAAKTNGIRLVTCTEGNWGRAVSRMAKYLQITAIIFVPDFMDLATQKKIEGEGAEVIVVDGDYDHSIKFAREEADKGGLLVMDVSWEDYEEIPQWVVEGYITMLVETDKQLKDMNLDGATHAIAAVGVGSWAQAVTMHYKGKTPPAKVIAVEPDVAASLKTSLEARKITPIKTGHTIMNGMNCGTVSTTAWKVLKEGVDASVTVSDVEAHRDLMYLHDQGVKNGPCGAATLSALKKLCMESRSELGLDEKSVVMLFSTEGARDYVIPEGA</sequence>
<feature type="domain" description="Tryptophan synthase beta chain-like PALP" evidence="1">
    <location>
        <begin position="30"/>
        <end position="349"/>
    </location>
</feature>
<dbReference type="PANTHER" id="PTHR42937:SF1">
    <property type="entry name" value="DIAMINOPROPIONATE AMMONIA-LYASE"/>
    <property type="match status" value="1"/>
</dbReference>
<evidence type="ECO:0000313" key="2">
    <source>
        <dbReference type="EMBL" id="KAF2819683.1"/>
    </source>
</evidence>
<dbReference type="CDD" id="cd00640">
    <property type="entry name" value="Trp-synth-beta_II"/>
    <property type="match status" value="1"/>
</dbReference>
<dbReference type="EMBL" id="MU006243">
    <property type="protein sequence ID" value="KAF2819683.1"/>
    <property type="molecule type" value="Genomic_DNA"/>
</dbReference>
<keyword evidence="3" id="KW-1185">Reference proteome</keyword>